<evidence type="ECO:0000313" key="8">
    <source>
        <dbReference type="EMBL" id="RFU94675.1"/>
    </source>
</evidence>
<accession>A0A372MFX7</accession>
<organism evidence="8 9">
    <name type="scientific">Sphaerochaeta halotolerans</name>
    <dbReference type="NCBI Taxonomy" id="2293840"/>
    <lineage>
        <taxon>Bacteria</taxon>
        <taxon>Pseudomonadati</taxon>
        <taxon>Spirochaetota</taxon>
        <taxon>Spirochaetia</taxon>
        <taxon>Spirochaetales</taxon>
        <taxon>Sphaerochaetaceae</taxon>
        <taxon>Sphaerochaeta</taxon>
    </lineage>
</organism>
<sequence>MGCEKRDGKGSHYIFYIPGTNSRLTVPKHKPVRACYIRQALKMFGLEEIRDEEN</sequence>
<evidence type="ECO:0000256" key="6">
    <source>
        <dbReference type="ARBA" id="ARBA00022884"/>
    </source>
</evidence>
<dbReference type="SUPFAM" id="SSF54786">
    <property type="entry name" value="YcfA/nrd intein domain"/>
    <property type="match status" value="1"/>
</dbReference>
<dbReference type="Gene3D" id="3.30.920.30">
    <property type="entry name" value="Hypothetical protein"/>
    <property type="match status" value="1"/>
</dbReference>
<dbReference type="AlphaFoldDB" id="A0A372MFX7"/>
<dbReference type="GO" id="GO:0003729">
    <property type="term" value="F:mRNA binding"/>
    <property type="evidence" value="ECO:0007669"/>
    <property type="project" value="InterPro"/>
</dbReference>
<keyword evidence="7" id="KW-0346">Stress response</keyword>
<comment type="caution">
    <text evidence="8">The sequence shown here is derived from an EMBL/GenBank/DDBJ whole genome shotgun (WGS) entry which is preliminary data.</text>
</comment>
<dbReference type="GO" id="GO:0016787">
    <property type="term" value="F:hydrolase activity"/>
    <property type="evidence" value="ECO:0007669"/>
    <property type="project" value="UniProtKB-KW"/>
</dbReference>
<keyword evidence="4" id="KW-0255">Endonuclease</keyword>
<evidence type="ECO:0000256" key="5">
    <source>
        <dbReference type="ARBA" id="ARBA00022801"/>
    </source>
</evidence>
<keyword evidence="3" id="KW-0540">Nuclease</keyword>
<evidence type="ECO:0000256" key="1">
    <source>
        <dbReference type="ARBA" id="ARBA00006620"/>
    </source>
</evidence>
<dbReference type="RefSeq" id="WP_117330708.1">
    <property type="nucleotide sequence ID" value="NZ_QUWK01000008.1"/>
</dbReference>
<keyword evidence="5" id="KW-0378">Hydrolase</keyword>
<evidence type="ECO:0000313" key="9">
    <source>
        <dbReference type="Proteomes" id="UP000264002"/>
    </source>
</evidence>
<dbReference type="Pfam" id="PF07927">
    <property type="entry name" value="HicA_toxin"/>
    <property type="match status" value="1"/>
</dbReference>
<name>A0A372MFX7_9SPIR</name>
<dbReference type="Proteomes" id="UP000264002">
    <property type="component" value="Unassembled WGS sequence"/>
</dbReference>
<protein>
    <submittedName>
        <fullName evidence="8">Type II toxin-antitoxin system HicA family toxin</fullName>
    </submittedName>
</protein>
<dbReference type="GO" id="GO:0004519">
    <property type="term" value="F:endonuclease activity"/>
    <property type="evidence" value="ECO:0007669"/>
    <property type="project" value="UniProtKB-KW"/>
</dbReference>
<evidence type="ECO:0000256" key="3">
    <source>
        <dbReference type="ARBA" id="ARBA00022722"/>
    </source>
</evidence>
<keyword evidence="6" id="KW-0694">RNA-binding</keyword>
<proteinExistence type="inferred from homology"/>
<keyword evidence="2" id="KW-1277">Toxin-antitoxin system</keyword>
<evidence type="ECO:0000256" key="7">
    <source>
        <dbReference type="ARBA" id="ARBA00023016"/>
    </source>
</evidence>
<reference evidence="8 9" key="2">
    <citation type="submission" date="2018-09" db="EMBL/GenBank/DDBJ databases">
        <title>Genome of Sphaerochaeta halotolerans strain 4-11.</title>
        <authorList>
            <person name="Nazina T.N."/>
            <person name="Sokolova D.S."/>
        </authorList>
    </citation>
    <scope>NUCLEOTIDE SEQUENCE [LARGE SCALE GENOMIC DNA]</scope>
    <source>
        <strain evidence="8 9">4-11</strain>
    </source>
</reference>
<dbReference type="InterPro" id="IPR038570">
    <property type="entry name" value="HicA_sf"/>
</dbReference>
<gene>
    <name evidence="8" type="ORF">DYP60_08650</name>
</gene>
<reference evidence="9" key="1">
    <citation type="submission" date="2018-08" db="EMBL/GenBank/DDBJ databases">
        <authorList>
            <person name="Grouzdev D.S."/>
            <person name="Krutkina M.S."/>
        </authorList>
    </citation>
    <scope>NUCLEOTIDE SEQUENCE [LARGE SCALE GENOMIC DNA]</scope>
    <source>
        <strain evidence="9">4-11</strain>
    </source>
</reference>
<keyword evidence="9" id="KW-1185">Reference proteome</keyword>
<evidence type="ECO:0000256" key="4">
    <source>
        <dbReference type="ARBA" id="ARBA00022759"/>
    </source>
</evidence>
<evidence type="ECO:0000256" key="2">
    <source>
        <dbReference type="ARBA" id="ARBA00022649"/>
    </source>
</evidence>
<dbReference type="InterPro" id="IPR012933">
    <property type="entry name" value="HicA_mRNA_interferase"/>
</dbReference>
<comment type="similarity">
    <text evidence="1">Belongs to the HicA mRNA interferase family.</text>
</comment>
<dbReference type="EMBL" id="QUWK01000008">
    <property type="protein sequence ID" value="RFU94675.1"/>
    <property type="molecule type" value="Genomic_DNA"/>
</dbReference>